<dbReference type="GO" id="GO:0006508">
    <property type="term" value="P:proteolysis"/>
    <property type="evidence" value="ECO:0007669"/>
    <property type="project" value="TreeGrafter"/>
</dbReference>
<dbReference type="SUPFAM" id="SSF56601">
    <property type="entry name" value="beta-lactamase/transpeptidase-like"/>
    <property type="match status" value="1"/>
</dbReference>
<feature type="domain" description="Beta-lactamase-related" evidence="2">
    <location>
        <begin position="10"/>
        <end position="71"/>
    </location>
</feature>
<evidence type="ECO:0000313" key="3">
    <source>
        <dbReference type="EMBL" id="GBM19410.1"/>
    </source>
</evidence>
<dbReference type="GO" id="GO:0005739">
    <property type="term" value="C:mitochondrion"/>
    <property type="evidence" value="ECO:0007669"/>
    <property type="project" value="TreeGrafter"/>
</dbReference>
<evidence type="ECO:0000313" key="4">
    <source>
        <dbReference type="Proteomes" id="UP000499080"/>
    </source>
</evidence>
<dbReference type="EMBL" id="BGPR01000422">
    <property type="protein sequence ID" value="GBM19410.1"/>
    <property type="molecule type" value="Genomic_DNA"/>
</dbReference>
<dbReference type="AlphaFoldDB" id="A0A4Y2DRF9"/>
<keyword evidence="4" id="KW-1185">Reference proteome</keyword>
<protein>
    <submittedName>
        <fullName evidence="3">Serine beta-lactamase-like protein LACTB, mitochondrial</fullName>
    </submittedName>
</protein>
<organism evidence="3 4">
    <name type="scientific">Araneus ventricosus</name>
    <name type="common">Orbweaver spider</name>
    <name type="synonym">Epeira ventricosa</name>
    <dbReference type="NCBI Taxonomy" id="182803"/>
    <lineage>
        <taxon>Eukaryota</taxon>
        <taxon>Metazoa</taxon>
        <taxon>Ecdysozoa</taxon>
        <taxon>Arthropoda</taxon>
        <taxon>Chelicerata</taxon>
        <taxon>Arachnida</taxon>
        <taxon>Araneae</taxon>
        <taxon>Araneomorphae</taxon>
        <taxon>Entelegynae</taxon>
        <taxon>Araneoidea</taxon>
        <taxon>Araneidae</taxon>
        <taxon>Araneus</taxon>
    </lineage>
</organism>
<comment type="caution">
    <text evidence="3">The sequence shown here is derived from an EMBL/GenBank/DDBJ whole genome shotgun (WGS) entry which is preliminary data.</text>
</comment>
<proteinExistence type="predicted"/>
<dbReference type="InterPro" id="IPR052794">
    <property type="entry name" value="Mito_Ser_Protease_LACTB"/>
</dbReference>
<dbReference type="GO" id="GO:0008233">
    <property type="term" value="F:peptidase activity"/>
    <property type="evidence" value="ECO:0007669"/>
    <property type="project" value="TreeGrafter"/>
</dbReference>
<accession>A0A4Y2DRF9</accession>
<keyword evidence="1" id="KW-0175">Coiled coil</keyword>
<evidence type="ECO:0000256" key="1">
    <source>
        <dbReference type="SAM" id="Coils"/>
    </source>
</evidence>
<dbReference type="PANTHER" id="PTHR46520:SF1">
    <property type="entry name" value="SERINE BETA-LACTAMASE-LIKE PROTEIN LACTB, MITOCHONDRIAL"/>
    <property type="match status" value="1"/>
</dbReference>
<reference evidence="3 4" key="1">
    <citation type="journal article" date="2019" name="Sci. Rep.">
        <title>Orb-weaving spider Araneus ventricosus genome elucidates the spidroin gene catalogue.</title>
        <authorList>
            <person name="Kono N."/>
            <person name="Nakamura H."/>
            <person name="Ohtoshi R."/>
            <person name="Moran D.A.P."/>
            <person name="Shinohara A."/>
            <person name="Yoshida Y."/>
            <person name="Fujiwara M."/>
            <person name="Mori M."/>
            <person name="Tomita M."/>
            <person name="Arakawa K."/>
        </authorList>
    </citation>
    <scope>NUCLEOTIDE SEQUENCE [LARGE SCALE GENOMIC DNA]</scope>
</reference>
<gene>
    <name evidence="3" type="primary">LACTB_2</name>
    <name evidence="3" type="ORF">AVEN_196033_1</name>
</gene>
<dbReference type="InterPro" id="IPR012338">
    <property type="entry name" value="Beta-lactam/transpept-like"/>
</dbReference>
<dbReference type="PANTHER" id="PTHR46520">
    <property type="entry name" value="SERINE BETA-LACTAMASE-LIKE PROTEIN LACTB, MITOCHONDRIAL"/>
    <property type="match status" value="1"/>
</dbReference>
<dbReference type="GO" id="GO:0019216">
    <property type="term" value="P:regulation of lipid metabolic process"/>
    <property type="evidence" value="ECO:0007669"/>
    <property type="project" value="TreeGrafter"/>
</dbReference>
<sequence length="145" mass="16701">MCARRRCSIYAGFGYADVENRVMCSSDTVMRIASISKSITMAAVAKLWEQGKLDVDKPVQEYVPSFPQKFYGGKPRVNHEFIKLSGVIYDLKITEEMRTAATSVRAKCMQYLESERSKEKTETKQLKRKALEEEIDFLKQKKMLL</sequence>
<feature type="coiled-coil region" evidence="1">
    <location>
        <begin position="109"/>
        <end position="141"/>
    </location>
</feature>
<evidence type="ECO:0000259" key="2">
    <source>
        <dbReference type="Pfam" id="PF00144"/>
    </source>
</evidence>
<name>A0A4Y2DRF9_ARAVE</name>
<dbReference type="OrthoDB" id="5946976at2759"/>
<dbReference type="Gene3D" id="3.40.710.10">
    <property type="entry name" value="DD-peptidase/beta-lactamase superfamily"/>
    <property type="match status" value="1"/>
</dbReference>
<dbReference type="InterPro" id="IPR001466">
    <property type="entry name" value="Beta-lactam-related"/>
</dbReference>
<dbReference type="Pfam" id="PF00144">
    <property type="entry name" value="Beta-lactamase"/>
    <property type="match status" value="1"/>
</dbReference>
<dbReference type="Proteomes" id="UP000499080">
    <property type="component" value="Unassembled WGS sequence"/>
</dbReference>